<comment type="caution">
    <text evidence="1">The sequence shown here is derived from an EMBL/GenBank/DDBJ whole genome shotgun (WGS) entry which is preliminary data.</text>
</comment>
<keyword evidence="2" id="KW-1185">Reference proteome</keyword>
<dbReference type="SMART" id="SM01411">
    <property type="entry name" value="Ephrin_rec_like"/>
    <property type="match status" value="2"/>
</dbReference>
<gene>
    <name evidence="1" type="ORF">V7S43_010244</name>
</gene>
<dbReference type="Proteomes" id="UP001632037">
    <property type="component" value="Unassembled WGS sequence"/>
</dbReference>
<organism evidence="1 2">
    <name type="scientific">Phytophthora oleae</name>
    <dbReference type="NCBI Taxonomy" id="2107226"/>
    <lineage>
        <taxon>Eukaryota</taxon>
        <taxon>Sar</taxon>
        <taxon>Stramenopiles</taxon>
        <taxon>Oomycota</taxon>
        <taxon>Peronosporomycetes</taxon>
        <taxon>Peronosporales</taxon>
        <taxon>Peronosporaceae</taxon>
        <taxon>Phytophthora</taxon>
    </lineage>
</organism>
<evidence type="ECO:0000313" key="2">
    <source>
        <dbReference type="Proteomes" id="UP001632037"/>
    </source>
</evidence>
<accession>A0ABD3FEZ9</accession>
<dbReference type="PANTHER" id="PTHR46104:SF1">
    <property type="entry name" value="GENE 9195-RELATED"/>
    <property type="match status" value="1"/>
</dbReference>
<sequence>MFTLSLKDITGTSTSAISSDSDNTLVVYVDDMNGVSGGVSGRTVASTYERQANGTAVAAVTLDRVVSTQATLSPQTTNLGLSLRDQPMNLLLVIDFSPSWIAAFIELLPAIVAQLQTVYRTLPDGVRLGLVNGTTTTFYPDLEGFFGAVQAHSVRPGNAPVDWDWVSDVLLASSLSWPSADRRHLLILADDTLIAGGSVTLPSKLLSQLSSQNVFAFTLSPAQIAFTNGNDIMKSVAYGRMTPSIPSALRQAFEQKDSVLPSSVNILSDPAGVASSVQVTGFSSGSSSLPVIRVSMGTFPTLAQLKLISSLTISIGIPGGPLVSIAVSEPGCACFPPTLKLPIDSLPLSGWADAWHLSTLNDIKRLWKSSVDSLTLKMTSSLLRTFTSTSLSVYGSASTQLSLVRTYPGSFFAAGLSLVSRGYWRSSSDTGTAACYIQLTMTGTNTSLVTTSTVPFAPLVAPGEWNYGYLQTIIPWELSSLTVALKCNTSSPGVVVEWAALGLLLDPSFACMCPRGFYHDTLLDSNDGGEACVRCAAGSYCAAGIKRRCPSGTFSFGKSASCETCRDGWICADGQARLCDPGTYSTPSFTCGICPSGYSCRNGKKSVCPAGTFSHAQARQCQICPPGTISRSDG</sequence>
<dbReference type="EMBL" id="JBIMZQ010000023">
    <property type="protein sequence ID" value="KAL3664492.1"/>
    <property type="molecule type" value="Genomic_DNA"/>
</dbReference>
<name>A0ABD3FEZ9_9STRA</name>
<evidence type="ECO:0008006" key="3">
    <source>
        <dbReference type="Google" id="ProtNLM"/>
    </source>
</evidence>
<protein>
    <recommendedName>
        <fullName evidence="3">Tyrosine-protein kinase ephrin type A/B receptor-like domain-containing protein</fullName>
    </recommendedName>
</protein>
<dbReference type="SUPFAM" id="SSF57184">
    <property type="entry name" value="Growth factor receptor domain"/>
    <property type="match status" value="1"/>
</dbReference>
<reference evidence="1 2" key="1">
    <citation type="submission" date="2024-09" db="EMBL/GenBank/DDBJ databases">
        <title>Genome sequencing and assembly of Phytophthora oleae, isolate VK10A, causative agent of rot of olive drupes.</title>
        <authorList>
            <person name="Conti Taguali S."/>
            <person name="Riolo M."/>
            <person name="La Spada F."/>
            <person name="Cacciola S.O."/>
            <person name="Dionisio G."/>
        </authorList>
    </citation>
    <scope>NUCLEOTIDE SEQUENCE [LARGE SCALE GENOMIC DNA]</scope>
    <source>
        <strain evidence="1 2">VK10A</strain>
    </source>
</reference>
<dbReference type="AlphaFoldDB" id="A0ABD3FEZ9"/>
<proteinExistence type="predicted"/>
<dbReference type="PANTHER" id="PTHR46104">
    <property type="entry name" value="GENE 9195-RELATED-RELATED"/>
    <property type="match status" value="1"/>
</dbReference>
<dbReference type="InterPro" id="IPR009030">
    <property type="entry name" value="Growth_fac_rcpt_cys_sf"/>
</dbReference>
<evidence type="ECO:0000313" key="1">
    <source>
        <dbReference type="EMBL" id="KAL3664492.1"/>
    </source>
</evidence>